<protein>
    <recommendedName>
        <fullName evidence="2">Tape measure protein N-terminal domain-containing protein</fullName>
    </recommendedName>
</protein>
<dbReference type="NCBIfam" id="TIGR02675">
    <property type="entry name" value="tape_meas_nterm"/>
    <property type="match status" value="1"/>
</dbReference>
<dbReference type="AlphaFoldDB" id="A0AAX2BP05"/>
<evidence type="ECO:0000313" key="3">
    <source>
        <dbReference type="EMBL" id="SBA20747.1"/>
    </source>
</evidence>
<gene>
    <name evidence="3" type="ORF">CITRO92_4201</name>
</gene>
<feature type="domain" description="Tape measure protein N-terminal" evidence="2">
    <location>
        <begin position="57"/>
        <end position="242"/>
    </location>
</feature>
<name>A0AAX2BP05_CITAM</name>
<feature type="region of interest" description="Disordered" evidence="1">
    <location>
        <begin position="463"/>
        <end position="500"/>
    </location>
</feature>
<organism evidence="3 4">
    <name type="scientific">Citrobacter amalonaticus</name>
    <dbReference type="NCBI Taxonomy" id="35703"/>
    <lineage>
        <taxon>Bacteria</taxon>
        <taxon>Pseudomonadati</taxon>
        <taxon>Pseudomonadota</taxon>
        <taxon>Gammaproteobacteria</taxon>
        <taxon>Enterobacterales</taxon>
        <taxon>Enterobacteriaceae</taxon>
        <taxon>Citrobacter</taxon>
    </lineage>
</organism>
<evidence type="ECO:0000313" key="4">
    <source>
        <dbReference type="Proteomes" id="UP000245995"/>
    </source>
</evidence>
<reference evidence="3 4" key="1">
    <citation type="submission" date="2016-04" db="EMBL/GenBank/DDBJ databases">
        <authorList>
            <person name="Regsiter A."/>
            <person name="William W."/>
        </authorList>
    </citation>
    <scope>NUCLEOTIDE SEQUENCE [LARGE SCALE GENOMIC DNA]</scope>
    <source>
        <strain evidence="3 4">92</strain>
    </source>
</reference>
<evidence type="ECO:0000259" key="2">
    <source>
        <dbReference type="Pfam" id="PF20155"/>
    </source>
</evidence>
<dbReference type="Pfam" id="PF20155">
    <property type="entry name" value="TMP_3"/>
    <property type="match status" value="1"/>
</dbReference>
<proteinExistence type="predicted"/>
<dbReference type="RefSeq" id="WP_109740393.1">
    <property type="nucleotide sequence ID" value="NZ_LT556085.1"/>
</dbReference>
<feature type="compositionally biased region" description="Polar residues" evidence="1">
    <location>
        <begin position="463"/>
        <end position="476"/>
    </location>
</feature>
<dbReference type="EMBL" id="LT556085">
    <property type="protein sequence ID" value="SBA20747.1"/>
    <property type="molecule type" value="Genomic_DNA"/>
</dbReference>
<evidence type="ECO:0000256" key="1">
    <source>
        <dbReference type="SAM" id="MobiDB-lite"/>
    </source>
</evidence>
<dbReference type="InterPro" id="IPR013491">
    <property type="entry name" value="Tape_meas_N"/>
</dbReference>
<dbReference type="Proteomes" id="UP000245995">
    <property type="component" value="Chromosome CITRO92"/>
</dbReference>
<sequence>MNIRELLIKIGLDGSDKAVGDLDRVDRATDRTKRGFEALNGVLTTLFTGGALLKIGAVAESMQNLDSRLEAVIGNGEQASKTMRAIAASANETGIGLAQMGDTVARVIHAVKDFGMTAGDSVKIATNLAAALKLNGATAAEAGAVVTQFSQALGSGVLQGDELRSIMEGAPNLYRDMAKAMGVTIAQFKKMSSDGKITSDWLANFMLKNDTYTKQLAKMPKTVGYAWNTIKNDVSAAIWSVNKQGGIMAAISLKILAAWDKVKRGAGDLTDALGGTDGVVALLNSTGKALLYVGGILAGFKIASLLTSPAGVAAAALITLGAAFVTLDNDYQVWKSGGMSAIDWGHWGDEVYRLAEAFALTSINVKKTGDSINSLKASSFADWSIKKEIESISRMFNQLSNTINDVTLTARAVAQGNYGAATYYADRTVNPDRYYDADGKKLDPNGRGEKIDYADQYYRNQLNGEPNPTIPQNAPTIRQGWEDSSLPKTVPGVASNTANTTNNVTTTISAPITINAAPGMDPKAIGAEVMSQFKKNVPQQGAFNPQTLLIAGGAK</sequence>
<accession>A0AAX2BP05</accession>